<dbReference type="OrthoDB" id="9782229at2"/>
<dbReference type="InterPro" id="IPR050330">
    <property type="entry name" value="Bact_OuterMem_StrucFunc"/>
</dbReference>
<evidence type="ECO:0000256" key="12">
    <source>
        <dbReference type="SAM" id="SignalP"/>
    </source>
</evidence>
<dbReference type="Pfam" id="PF13505">
    <property type="entry name" value="OMP_b-brl"/>
    <property type="match status" value="1"/>
</dbReference>
<evidence type="ECO:0000256" key="1">
    <source>
        <dbReference type="ARBA" id="ARBA00004571"/>
    </source>
</evidence>
<evidence type="ECO:0000256" key="5">
    <source>
        <dbReference type="ARBA" id="ARBA00022729"/>
    </source>
</evidence>
<dbReference type="InterPro" id="IPR006664">
    <property type="entry name" value="OMP_bac"/>
</dbReference>
<dbReference type="PROSITE" id="PS51123">
    <property type="entry name" value="OMPA_2"/>
    <property type="match status" value="1"/>
</dbReference>
<dbReference type="PANTHER" id="PTHR30329">
    <property type="entry name" value="STATOR ELEMENT OF FLAGELLAR MOTOR COMPLEX"/>
    <property type="match status" value="1"/>
</dbReference>
<evidence type="ECO:0000256" key="2">
    <source>
        <dbReference type="ARBA" id="ARBA00022448"/>
    </source>
</evidence>
<evidence type="ECO:0000256" key="3">
    <source>
        <dbReference type="ARBA" id="ARBA00022452"/>
    </source>
</evidence>
<reference evidence="14 15" key="1">
    <citation type="submission" date="2015-11" db="EMBL/GenBank/DDBJ databases">
        <authorList>
            <person name="Zhang Y."/>
            <person name="Guo Z."/>
        </authorList>
    </citation>
    <scope>NUCLEOTIDE SEQUENCE [LARGE SCALE GENOMIC DNA]</scope>
    <source>
        <strain evidence="14 15">KCTC 32221</strain>
    </source>
</reference>
<dbReference type="PRINTS" id="PR01021">
    <property type="entry name" value="OMPADOMAIN"/>
</dbReference>
<dbReference type="InterPro" id="IPR027385">
    <property type="entry name" value="Beta-barrel_OMP"/>
</dbReference>
<feature type="signal peptide" evidence="12">
    <location>
        <begin position="1"/>
        <end position="29"/>
    </location>
</feature>
<dbReference type="InterPro" id="IPR011250">
    <property type="entry name" value="OMP/PagP_B-barrel"/>
</dbReference>
<dbReference type="GO" id="GO:0015288">
    <property type="term" value="F:porin activity"/>
    <property type="evidence" value="ECO:0007669"/>
    <property type="project" value="UniProtKB-KW"/>
</dbReference>
<dbReference type="GO" id="GO:0009279">
    <property type="term" value="C:cell outer membrane"/>
    <property type="evidence" value="ECO:0007669"/>
    <property type="project" value="UniProtKB-SubCell"/>
</dbReference>
<keyword evidence="5 12" id="KW-0732">Signal</keyword>
<dbReference type="STRING" id="1249552.PS2015_2109"/>
<dbReference type="Gene3D" id="3.30.1330.60">
    <property type="entry name" value="OmpA-like domain"/>
    <property type="match status" value="1"/>
</dbReference>
<dbReference type="Pfam" id="PF00691">
    <property type="entry name" value="OmpA"/>
    <property type="match status" value="1"/>
</dbReference>
<dbReference type="InterPro" id="IPR028974">
    <property type="entry name" value="TSP_type-3_rpt"/>
</dbReference>
<evidence type="ECO:0000256" key="8">
    <source>
        <dbReference type="ARBA" id="ARBA00023136"/>
    </source>
</evidence>
<keyword evidence="7" id="KW-0626">Porin</keyword>
<evidence type="ECO:0000313" key="15">
    <source>
        <dbReference type="Proteomes" id="UP000065641"/>
    </source>
</evidence>
<keyword evidence="9" id="KW-0998">Cell outer membrane</keyword>
<keyword evidence="6" id="KW-0406">Ion transport</keyword>
<dbReference type="GO" id="GO:0046930">
    <property type="term" value="C:pore complex"/>
    <property type="evidence" value="ECO:0007669"/>
    <property type="project" value="UniProtKB-KW"/>
</dbReference>
<keyword evidence="3" id="KW-1134">Transmembrane beta strand</keyword>
<keyword evidence="2" id="KW-0813">Transport</keyword>
<sequence length="349" mass="38534" precursor="true">MNFVSLRKMGLAATLASGLVAFSAQPALADEGRFYIVPGVQWMDFDSERQSDEETGYTIGLGYGLTDNLAAELNFTRINMNTLAGRDRLRALRLDLLYTLDNSIGSFSPYFVGGIGDSDFSSDQETTANLGAGLRYRFSDRVEWRTTARTFFGFDDNTYDFGIDTGLLFRLGAAPVTERVAASTPPPAAPVDPDSDGDGVPDSRDACPNTPRNYAVDERGCPIVIEEVARIELSVQFDFDQSVVKPEYFDDIRRVADFLSQHDDVIAELEGHTCSMGEEDYNQGLSERRANAVRQVLIDRFGVNPARISAVGYGEARPVVSNDTMDGRIRNRRVESALSTTVQRPQTRN</sequence>
<dbReference type="CDD" id="cd07185">
    <property type="entry name" value="OmpA_C-like"/>
    <property type="match status" value="1"/>
</dbReference>
<feature type="chain" id="PRO_5006601709" description="OmpA-like domain-containing protein" evidence="12">
    <location>
        <begin position="30"/>
        <end position="349"/>
    </location>
</feature>
<dbReference type="SUPFAM" id="SSF103088">
    <property type="entry name" value="OmpA-like"/>
    <property type="match status" value="1"/>
</dbReference>
<evidence type="ECO:0000256" key="4">
    <source>
        <dbReference type="ARBA" id="ARBA00022692"/>
    </source>
</evidence>
<proteinExistence type="predicted"/>
<protein>
    <recommendedName>
        <fullName evidence="13">OmpA-like domain-containing protein</fullName>
    </recommendedName>
</protein>
<name>A0A0S2KEI9_9GAMM</name>
<accession>A0A0S2KEI9</accession>
<feature type="domain" description="OmpA-like" evidence="13">
    <location>
        <begin position="224"/>
        <end position="342"/>
    </location>
</feature>
<dbReference type="KEGG" id="pspi:PS2015_2109"/>
<dbReference type="Gene3D" id="2.40.160.20">
    <property type="match status" value="1"/>
</dbReference>
<dbReference type="RefSeq" id="WP_058022209.1">
    <property type="nucleotide sequence ID" value="NZ_CP013189.1"/>
</dbReference>
<evidence type="ECO:0000259" key="13">
    <source>
        <dbReference type="PROSITE" id="PS51123"/>
    </source>
</evidence>
<keyword evidence="8 10" id="KW-0472">Membrane</keyword>
<gene>
    <name evidence="14" type="ORF">PS2015_2109</name>
</gene>
<dbReference type="AlphaFoldDB" id="A0A0S2KEI9"/>
<evidence type="ECO:0000256" key="9">
    <source>
        <dbReference type="ARBA" id="ARBA00023237"/>
    </source>
</evidence>
<dbReference type="EMBL" id="CP013189">
    <property type="protein sequence ID" value="ALO46748.1"/>
    <property type="molecule type" value="Genomic_DNA"/>
</dbReference>
<feature type="region of interest" description="Disordered" evidence="11">
    <location>
        <begin position="180"/>
        <end position="213"/>
    </location>
</feature>
<evidence type="ECO:0000256" key="7">
    <source>
        <dbReference type="ARBA" id="ARBA00023114"/>
    </source>
</evidence>
<dbReference type="SUPFAM" id="SSF56925">
    <property type="entry name" value="OMPA-like"/>
    <property type="match status" value="1"/>
</dbReference>
<organism evidence="14 15">
    <name type="scientific">Pseudohongiella spirulinae</name>
    <dbReference type="NCBI Taxonomy" id="1249552"/>
    <lineage>
        <taxon>Bacteria</taxon>
        <taxon>Pseudomonadati</taxon>
        <taxon>Pseudomonadota</taxon>
        <taxon>Gammaproteobacteria</taxon>
        <taxon>Pseudomonadales</taxon>
        <taxon>Pseudohongiellaceae</taxon>
        <taxon>Pseudohongiella</taxon>
    </lineage>
</organism>
<dbReference type="Gene3D" id="4.10.1080.10">
    <property type="entry name" value="TSP type-3 repeat"/>
    <property type="match status" value="1"/>
</dbReference>
<keyword evidence="4" id="KW-0812">Transmembrane</keyword>
<dbReference type="GO" id="GO:0006811">
    <property type="term" value="P:monoatomic ion transport"/>
    <property type="evidence" value="ECO:0007669"/>
    <property type="project" value="UniProtKB-KW"/>
</dbReference>
<evidence type="ECO:0000256" key="10">
    <source>
        <dbReference type="PROSITE-ProRule" id="PRU00473"/>
    </source>
</evidence>
<keyword evidence="15" id="KW-1185">Reference proteome</keyword>
<evidence type="ECO:0000313" key="14">
    <source>
        <dbReference type="EMBL" id="ALO46748.1"/>
    </source>
</evidence>
<dbReference type="InterPro" id="IPR006665">
    <property type="entry name" value="OmpA-like"/>
</dbReference>
<evidence type="ECO:0000256" key="11">
    <source>
        <dbReference type="SAM" id="MobiDB-lite"/>
    </source>
</evidence>
<dbReference type="Proteomes" id="UP000065641">
    <property type="component" value="Chromosome"/>
</dbReference>
<comment type="subcellular location">
    <subcellularLocation>
        <location evidence="1">Cell outer membrane</location>
        <topology evidence="1">Multi-pass membrane protein</topology>
    </subcellularLocation>
</comment>
<dbReference type="PANTHER" id="PTHR30329:SF21">
    <property type="entry name" value="LIPOPROTEIN YIAD-RELATED"/>
    <property type="match status" value="1"/>
</dbReference>
<evidence type="ECO:0000256" key="6">
    <source>
        <dbReference type="ARBA" id="ARBA00023065"/>
    </source>
</evidence>
<dbReference type="InterPro" id="IPR036737">
    <property type="entry name" value="OmpA-like_sf"/>
</dbReference>
<dbReference type="GO" id="GO:0005509">
    <property type="term" value="F:calcium ion binding"/>
    <property type="evidence" value="ECO:0007669"/>
    <property type="project" value="InterPro"/>
</dbReference>